<keyword evidence="3" id="KW-1185">Reference proteome</keyword>
<comment type="caution">
    <text evidence="2">The sequence shown here is derived from an EMBL/GenBank/DDBJ whole genome shotgun (WGS) entry which is preliminary data.</text>
</comment>
<reference evidence="2" key="1">
    <citation type="journal article" date="2023" name="Mol. Phylogenet. Evol.">
        <title>Genome-scale phylogeny and comparative genomics of the fungal order Sordariales.</title>
        <authorList>
            <person name="Hensen N."/>
            <person name="Bonometti L."/>
            <person name="Westerberg I."/>
            <person name="Brannstrom I.O."/>
            <person name="Guillou S."/>
            <person name="Cros-Aarteil S."/>
            <person name="Calhoun S."/>
            <person name="Haridas S."/>
            <person name="Kuo A."/>
            <person name="Mondo S."/>
            <person name="Pangilinan J."/>
            <person name="Riley R."/>
            <person name="LaButti K."/>
            <person name="Andreopoulos B."/>
            <person name="Lipzen A."/>
            <person name="Chen C."/>
            <person name="Yan M."/>
            <person name="Daum C."/>
            <person name="Ng V."/>
            <person name="Clum A."/>
            <person name="Steindorff A."/>
            <person name="Ohm R.A."/>
            <person name="Martin F."/>
            <person name="Silar P."/>
            <person name="Natvig D.O."/>
            <person name="Lalanne C."/>
            <person name="Gautier V."/>
            <person name="Ament-Velasquez S.L."/>
            <person name="Kruys A."/>
            <person name="Hutchinson M.I."/>
            <person name="Powell A.J."/>
            <person name="Barry K."/>
            <person name="Miller A.N."/>
            <person name="Grigoriev I.V."/>
            <person name="Debuchy R."/>
            <person name="Gladieux P."/>
            <person name="Hiltunen Thoren M."/>
            <person name="Johannesson H."/>
        </authorList>
    </citation>
    <scope>NUCLEOTIDE SEQUENCE</scope>
    <source>
        <strain evidence="2">PSN309</strain>
    </source>
</reference>
<evidence type="ECO:0000256" key="1">
    <source>
        <dbReference type="SAM" id="MobiDB-lite"/>
    </source>
</evidence>
<sequence>MRYDLLLCWTFGSYWRGSLSVVRVELSRRSRASTRSAQAPGLRRATPRIENLPIRRQRITESTVQNLNPSDRLVQNLGLGCMRRDNKANGQAWFSYRGTGHYAEDGLQRFAGLKNPLDRTAMDEFIFVSILPARTLRANLKADSLGFQIRHLSGLKHAMNFSDSLTKLLPTQNQDFVMSTSPLSRSGGSPYSGSLDCKLGAE</sequence>
<dbReference type="EMBL" id="MU864351">
    <property type="protein sequence ID" value="KAK4193415.1"/>
    <property type="molecule type" value="Genomic_DNA"/>
</dbReference>
<evidence type="ECO:0000313" key="3">
    <source>
        <dbReference type="Proteomes" id="UP001302126"/>
    </source>
</evidence>
<feature type="compositionally biased region" description="Polar residues" evidence="1">
    <location>
        <begin position="179"/>
        <end position="192"/>
    </location>
</feature>
<name>A0AAN6X5S4_9PEZI</name>
<feature type="region of interest" description="Disordered" evidence="1">
    <location>
        <begin position="179"/>
        <end position="202"/>
    </location>
</feature>
<accession>A0AAN6X5S4</accession>
<reference evidence="2" key="2">
    <citation type="submission" date="2023-05" db="EMBL/GenBank/DDBJ databases">
        <authorList>
            <consortium name="Lawrence Berkeley National Laboratory"/>
            <person name="Steindorff A."/>
            <person name="Hensen N."/>
            <person name="Bonometti L."/>
            <person name="Westerberg I."/>
            <person name="Brannstrom I.O."/>
            <person name="Guillou S."/>
            <person name="Cros-Aarteil S."/>
            <person name="Calhoun S."/>
            <person name="Haridas S."/>
            <person name="Kuo A."/>
            <person name="Mondo S."/>
            <person name="Pangilinan J."/>
            <person name="Riley R."/>
            <person name="Labutti K."/>
            <person name="Andreopoulos B."/>
            <person name="Lipzen A."/>
            <person name="Chen C."/>
            <person name="Yanf M."/>
            <person name="Daum C."/>
            <person name="Ng V."/>
            <person name="Clum A."/>
            <person name="Ohm R."/>
            <person name="Martin F."/>
            <person name="Silar P."/>
            <person name="Natvig D."/>
            <person name="Lalanne C."/>
            <person name="Gautier V."/>
            <person name="Ament-Velasquez S.L."/>
            <person name="Kruys A."/>
            <person name="Hutchinson M.I."/>
            <person name="Powell A.J."/>
            <person name="Barry K."/>
            <person name="Miller A.N."/>
            <person name="Grigoriev I.V."/>
            <person name="Debuchy R."/>
            <person name="Gladieux P."/>
            <person name="Thoren M.H."/>
            <person name="Johannesson H."/>
        </authorList>
    </citation>
    <scope>NUCLEOTIDE SEQUENCE</scope>
    <source>
        <strain evidence="2">PSN309</strain>
    </source>
</reference>
<proteinExistence type="predicted"/>
<dbReference type="AlphaFoldDB" id="A0AAN6X5S4"/>
<evidence type="ECO:0000313" key="2">
    <source>
        <dbReference type="EMBL" id="KAK4193415.1"/>
    </source>
</evidence>
<protein>
    <submittedName>
        <fullName evidence="2">Uncharacterized protein</fullName>
    </submittedName>
</protein>
<organism evidence="2 3">
    <name type="scientific">Podospora australis</name>
    <dbReference type="NCBI Taxonomy" id="1536484"/>
    <lineage>
        <taxon>Eukaryota</taxon>
        <taxon>Fungi</taxon>
        <taxon>Dikarya</taxon>
        <taxon>Ascomycota</taxon>
        <taxon>Pezizomycotina</taxon>
        <taxon>Sordariomycetes</taxon>
        <taxon>Sordariomycetidae</taxon>
        <taxon>Sordariales</taxon>
        <taxon>Podosporaceae</taxon>
        <taxon>Podospora</taxon>
    </lineage>
</organism>
<gene>
    <name evidence="2" type="ORF">QBC35DRAFT_105502</name>
</gene>
<dbReference type="Proteomes" id="UP001302126">
    <property type="component" value="Unassembled WGS sequence"/>
</dbReference>